<feature type="region of interest" description="Disordered" evidence="1">
    <location>
        <begin position="361"/>
        <end position="408"/>
    </location>
</feature>
<proteinExistence type="predicted"/>
<evidence type="ECO:0000313" key="3">
    <source>
        <dbReference type="Proteomes" id="UP000596381"/>
    </source>
</evidence>
<accession>A0A7U0GBG6</accession>
<dbReference type="EMBL" id="MW394391">
    <property type="protein sequence ID" value="QQV92064.1"/>
    <property type="molecule type" value="Genomic_DNA"/>
</dbReference>
<name>A0A7U0GBG6_9CAUD</name>
<organism evidence="2 3">
    <name type="scientific">Klebsiella phage vB_KpM_FBKp24</name>
    <dbReference type="NCBI Taxonomy" id="2801834"/>
    <lineage>
        <taxon>Viruses</taxon>
        <taxon>Duplodnaviria</taxon>
        <taxon>Heunggongvirae</taxon>
        <taxon>Uroviricota</taxon>
        <taxon>Caudoviricetes</taxon>
        <taxon>Chimalliviridae</taxon>
        <taxon>Maaswegvirus</taxon>
        <taxon>Maaswegvirus Kp24</taxon>
    </lineage>
</organism>
<sequence length="408" mass="47963">MSKKKLTTIYREIMTALGFEVDEKGAVYFEEVGVKAPFTMNKRQLVLPTDEWLKNPDWENTIPFHPLSENTQRKKSEVLERLTLCVCNRLYQVGTTLICFLMELAADTDKHAKLTPEQRDYLRLIPDADKRTVEDTRKLMKAKLTFKGDNAFINIFIKRGGVWKGEEYSRVAVATFPIADQEHNEDKKIFDVTFRVRDRAALFNLIRHIFPQFDKSIDEYSYGSRSSVAPNFHALMMSFANLAFDLNKVTKTFIDDFEEVKGLLIGTNWVKNMAELSEYRNDIPPLEGNEGEANEDELAKPKAKAEHRERVREEREQRREVSSGRRHVLRAVDDDRDAPRSLIRRDDRDYDRRTEGSLLRRLGDRDDRDYDDDRRESRPRSLLERRDDYSDRRSAFGRGRNDFGRYRR</sequence>
<protein>
    <submittedName>
        <fullName evidence="2">Uncharacterized protein</fullName>
    </submittedName>
</protein>
<dbReference type="Proteomes" id="UP000596381">
    <property type="component" value="Segment"/>
</dbReference>
<feature type="region of interest" description="Disordered" evidence="1">
    <location>
        <begin position="282"/>
        <end position="332"/>
    </location>
</feature>
<evidence type="ECO:0000256" key="1">
    <source>
        <dbReference type="SAM" id="MobiDB-lite"/>
    </source>
</evidence>
<feature type="compositionally biased region" description="Basic and acidic residues" evidence="1">
    <location>
        <begin position="297"/>
        <end position="323"/>
    </location>
</feature>
<gene>
    <name evidence="2" type="ORF">vBKpMFBKp24_072</name>
</gene>
<evidence type="ECO:0000313" key="2">
    <source>
        <dbReference type="EMBL" id="QQV92064.1"/>
    </source>
</evidence>
<reference evidence="2 3" key="1">
    <citation type="submission" date="2020-12" db="EMBL/GenBank/DDBJ databases">
        <title>Genomic characterization of four novel bacteriophages infecting Klebsiella pneumoniae.</title>
        <authorList>
            <person name="Estrada Bonilla B."/>
            <person name="Costa A.R."/>
            <person name="van Rossum T."/>
            <person name="Hagedoorn S."/>
            <person name="Wallinga H."/>
            <person name="Xiao M."/>
            <person name="Song W."/>
            <person name="Haas P.-J."/>
            <person name="Nobrega F.L."/>
            <person name="Brouns S.J.J."/>
        </authorList>
    </citation>
    <scope>NUCLEOTIDE SEQUENCE [LARGE SCALE GENOMIC DNA]</scope>
</reference>
<keyword evidence="3" id="KW-1185">Reference proteome</keyword>